<evidence type="ECO:0000256" key="3">
    <source>
        <dbReference type="ARBA" id="ARBA00022729"/>
    </source>
</evidence>
<evidence type="ECO:0000256" key="1">
    <source>
        <dbReference type="ARBA" id="ARBA00004370"/>
    </source>
</evidence>
<dbReference type="Pfam" id="PF01103">
    <property type="entry name" value="Omp85"/>
    <property type="match status" value="1"/>
</dbReference>
<keyword evidence="6" id="KW-1133">Transmembrane helix</keyword>
<comment type="subcellular location">
    <subcellularLocation>
        <location evidence="1">Membrane</location>
    </subcellularLocation>
</comment>
<evidence type="ECO:0000313" key="9">
    <source>
        <dbReference type="Proteomes" id="UP001589734"/>
    </source>
</evidence>
<accession>A0ABV6BPD0</accession>
<reference evidence="8 9" key="1">
    <citation type="submission" date="2024-09" db="EMBL/GenBank/DDBJ databases">
        <authorList>
            <person name="Sun Q."/>
            <person name="Mori K."/>
        </authorList>
    </citation>
    <scope>NUCLEOTIDE SEQUENCE [LARGE SCALE GENOMIC DNA]</scope>
    <source>
        <strain evidence="8 9">CGMCC 1.12926</strain>
    </source>
</reference>
<dbReference type="InterPro" id="IPR000184">
    <property type="entry name" value="Bac_surfAg_D15"/>
</dbReference>
<comment type="caution">
    <text evidence="8">The sequence shown here is derived from an EMBL/GenBank/DDBJ whole genome shotgun (WGS) entry which is preliminary data.</text>
</comment>
<evidence type="ECO:0000256" key="6">
    <source>
        <dbReference type="SAM" id="Phobius"/>
    </source>
</evidence>
<dbReference type="Proteomes" id="UP001589734">
    <property type="component" value="Unassembled WGS sequence"/>
</dbReference>
<keyword evidence="3" id="KW-0732">Signal</keyword>
<keyword evidence="4 6" id="KW-0472">Membrane</keyword>
<name>A0ABV6BPD0_9FLAO</name>
<keyword evidence="9" id="KW-1185">Reference proteome</keyword>
<protein>
    <submittedName>
        <fullName evidence="8">BamA/TamA family outer membrane protein</fullName>
    </submittedName>
</protein>
<keyword evidence="5" id="KW-0998">Cell outer membrane</keyword>
<dbReference type="InterPro" id="IPR039910">
    <property type="entry name" value="D15-like"/>
</dbReference>
<evidence type="ECO:0000256" key="5">
    <source>
        <dbReference type="ARBA" id="ARBA00023237"/>
    </source>
</evidence>
<proteinExistence type="predicted"/>
<evidence type="ECO:0000313" key="8">
    <source>
        <dbReference type="EMBL" id="MFC0077315.1"/>
    </source>
</evidence>
<dbReference type="PROSITE" id="PS51257">
    <property type="entry name" value="PROKAR_LIPOPROTEIN"/>
    <property type="match status" value="1"/>
</dbReference>
<feature type="transmembrane region" description="Helical" evidence="6">
    <location>
        <begin position="12"/>
        <end position="33"/>
    </location>
</feature>
<gene>
    <name evidence="8" type="ORF">ACFFLS_09705</name>
</gene>
<keyword evidence="2 6" id="KW-0812">Transmembrane</keyword>
<dbReference type="Gene3D" id="2.40.160.50">
    <property type="entry name" value="membrane protein fhac: a member of the omp85/tpsb transporter family"/>
    <property type="match status" value="1"/>
</dbReference>
<sequence>MNKKHNHIKNQLVKYFVLLSLFFVFGCSNTKYLPEGDLLYTGGSVQVKDSIMKKKDRKALETELEALLRPKPNKTFLGLRPKLWFYNIAGEPKKQKGFRYWLRTKVGEEPVLFSKVDLDYNSSVLRNFTENRGYFKTRVSADSTVRNKRVTAEYTVVPKKQYIIKSVTFPDDSLKMSKIIARSSRRSLLKVGNPYDLDVIKAERERIDARLKEKGYYYFNPDYLLAKVDSSKGDHEVKIRLVIKDETPAKALRAYTINNIFVYPNYSLANDSMVYRKKNITKYKDFTIIDTAETFKPRVYDRTIYFKKGDLYNRTDHNLTLNRFVNLGTFSFVKNEFKPSDSIDNALDSYYYLTLLPKKFIRVEVLGKTNSASYTGTEVNLNWNNRNFLGGAELFTASIFGGADFQLGGANKGKNIYRLGGEVSLTWPRFITPFNIEGNSEYVPRTKATIRYEYQKRTQLYALNSFNTSFGYLWKENIRKEHQLNVIDVTYVSPNHVTPEYLADIEEDEALRRVIEKQLIFGPTYNYTYTNTMQKRRKNTIYFNGELDLAGNLTGLVTGANIKKNDTIKIFDVPFSQYVKIKTDFRHYLKLGKESELASRLIVGAGFAYGNSNTMPASKQFVVGGTNSIRAFRARTLGPGSYVIPETTTNINYTPDQSADLKLEFNTEYRAKLFSIVRGAVFLDAGNIWLLHADPNKPGAEISKDFMKEIAVGAGVGLRFDLSFLILRTDLAIPLRNPALPDGQRWIIDDINFGNSSWRKDNLILNIAIGYPF</sequence>
<evidence type="ECO:0000259" key="7">
    <source>
        <dbReference type="Pfam" id="PF01103"/>
    </source>
</evidence>
<dbReference type="PANTHER" id="PTHR12815:SF47">
    <property type="entry name" value="TRANSLOCATION AND ASSEMBLY MODULE SUBUNIT TAMA"/>
    <property type="match status" value="1"/>
</dbReference>
<evidence type="ECO:0000256" key="4">
    <source>
        <dbReference type="ARBA" id="ARBA00023136"/>
    </source>
</evidence>
<organism evidence="8 9">
    <name type="scientific">Flavobacterium procerum</name>
    <dbReference type="NCBI Taxonomy" id="1455569"/>
    <lineage>
        <taxon>Bacteria</taxon>
        <taxon>Pseudomonadati</taxon>
        <taxon>Bacteroidota</taxon>
        <taxon>Flavobacteriia</taxon>
        <taxon>Flavobacteriales</taxon>
        <taxon>Flavobacteriaceae</taxon>
        <taxon>Flavobacterium</taxon>
    </lineage>
</organism>
<dbReference type="EMBL" id="JBHLYW010000008">
    <property type="protein sequence ID" value="MFC0077315.1"/>
    <property type="molecule type" value="Genomic_DNA"/>
</dbReference>
<dbReference type="PANTHER" id="PTHR12815">
    <property type="entry name" value="SORTING AND ASSEMBLY MACHINERY SAMM50 PROTEIN FAMILY MEMBER"/>
    <property type="match status" value="1"/>
</dbReference>
<evidence type="ECO:0000256" key="2">
    <source>
        <dbReference type="ARBA" id="ARBA00022692"/>
    </source>
</evidence>
<feature type="domain" description="Bacterial surface antigen (D15)" evidence="7">
    <location>
        <begin position="576"/>
        <end position="742"/>
    </location>
</feature>
<dbReference type="RefSeq" id="WP_379685229.1">
    <property type="nucleotide sequence ID" value="NZ_JBHLYW010000008.1"/>
</dbReference>